<evidence type="ECO:0000259" key="7">
    <source>
        <dbReference type="PROSITE" id="PS51194"/>
    </source>
</evidence>
<dbReference type="InterPro" id="IPR027417">
    <property type="entry name" value="P-loop_NTPase"/>
</dbReference>
<dbReference type="PIRSF" id="PIRSF005198">
    <property type="entry name" value="Antiviral_helicase_SKI2"/>
    <property type="match status" value="1"/>
</dbReference>
<dbReference type="Proteomes" id="UP000288716">
    <property type="component" value="Unassembled WGS sequence"/>
</dbReference>
<dbReference type="FunFam" id="3.40.50.300:FF:000354">
    <property type="entry name" value="ATP-dependent RNA helicase SKI2"/>
    <property type="match status" value="1"/>
</dbReference>
<evidence type="ECO:0000256" key="2">
    <source>
        <dbReference type="ARBA" id="ARBA00022801"/>
    </source>
</evidence>
<dbReference type="InterPro" id="IPR014001">
    <property type="entry name" value="Helicase_ATP-bd"/>
</dbReference>
<dbReference type="InterPro" id="IPR050699">
    <property type="entry name" value="RNA-DNA_Helicase"/>
</dbReference>
<dbReference type="Pfam" id="PF00270">
    <property type="entry name" value="DEAD"/>
    <property type="match status" value="1"/>
</dbReference>
<dbReference type="GO" id="GO:0003724">
    <property type="term" value="F:RNA helicase activity"/>
    <property type="evidence" value="ECO:0007669"/>
    <property type="project" value="UniProtKB-EC"/>
</dbReference>
<feature type="non-terminal residue" evidence="8">
    <location>
        <position position="813"/>
    </location>
</feature>
<evidence type="ECO:0000313" key="9">
    <source>
        <dbReference type="Proteomes" id="UP000288716"/>
    </source>
</evidence>
<comment type="caution">
    <text evidence="8">The sequence shown here is derived from an EMBL/GenBank/DDBJ whole genome shotgun (WGS) entry which is preliminary data.</text>
</comment>
<dbReference type="AlphaFoldDB" id="A0A443SCG5"/>
<dbReference type="GO" id="GO:0070478">
    <property type="term" value="P:nuclear-transcribed mRNA catabolic process, 3'-5' exonucleolytic nonsense-mediated decay"/>
    <property type="evidence" value="ECO:0007669"/>
    <property type="project" value="TreeGrafter"/>
</dbReference>
<evidence type="ECO:0008006" key="10">
    <source>
        <dbReference type="Google" id="ProtNLM"/>
    </source>
</evidence>
<name>A0A443SCG5_9ACAR</name>
<reference evidence="8 9" key="1">
    <citation type="journal article" date="2018" name="Gigascience">
        <title>Genomes of trombidid mites reveal novel predicted allergens and laterally-transferred genes associated with secondary metabolism.</title>
        <authorList>
            <person name="Dong X."/>
            <person name="Chaisiri K."/>
            <person name="Xia D."/>
            <person name="Armstrong S.D."/>
            <person name="Fang Y."/>
            <person name="Donnelly M.J."/>
            <person name="Kadowaki T."/>
            <person name="McGarry J.W."/>
            <person name="Darby A.C."/>
            <person name="Makepeace B.L."/>
        </authorList>
    </citation>
    <scope>NUCLEOTIDE SEQUENCE [LARGE SCALE GENOMIC DNA]</scope>
    <source>
        <strain evidence="8">UoL-UT</strain>
    </source>
</reference>
<dbReference type="Gene3D" id="3.40.50.300">
    <property type="entry name" value="P-loop containing nucleotide triphosphate hydrolases"/>
    <property type="match status" value="2"/>
</dbReference>
<evidence type="ECO:0000313" key="8">
    <source>
        <dbReference type="EMBL" id="RWS25190.1"/>
    </source>
</evidence>
<sequence>MGTATQLWRNTEFAKIMKEEDSSQYDEIEDYAFEYVFELDTFQKLAVVCIEKNENIFVAAHTSAGKTVVAEYAIATAIKRNKTKVIYTSPIKALSNQKLRDFRQTFGKEEVGLLTGDVQVNVDAPCLIMTTEILLQMLYRGSEVIGDLEWVIFDEVHYVNDRDRGHVWEEIFIMLPSHIRLVLLSATIPNVMEFADWLGRIRNSVTKVVYTTKRPVPLEHYLYTGSNGKTMNECFLFIDSESKFIRSGYEEARDAKKSRQSKYDKNFGAMKKTNVNPKTDTQIYINLIRYLEKEEKLPLIAFTLSLNRCYVNAETLSSAMDLTTGAEKGRIHQFIKRSLFKLKEIDRKIPQIVKMTEILKRGFGVHHSGILPLMKEITEILFGEGLVKVLFATETFAMGVNMPAKCVAFDSIRKNDGQNIRDLNASEYIQMAGRAGRRGKDKTGTVIVICKGDVPEMGELQTMTLGKPTPLISQFRLTYSMILNLLKSRQELKIEDVLQKSFVEHDMQKGIQSMMSQQKVIEKALNETKTVDCEVCRKDIDAFGDNYSNYKSQLEEIMPQVWVQGSSMKKLSLFKDGRLLLFDSTSNPFTLGVVLRSKITGHNPTQCNTESNITVLAVDPLKFVAFDGDIEKFPFRFEDIKLSSIHIVYKHLLKVNGANVVKEKNLAPHKRDELNQCLTDLSQFFSKMQHQLPITSIPSLFLVNYVDAVKDIGNREVSFYEKYTKLKDTRTNFLTFDCLSCDSFLSHFSKTMDTLQLKNEAKDLAYYLSPESLRFLPEYESCCEVLKRRNYLNAELCLELKGRVASLMSENEL</sequence>
<keyword evidence="4" id="KW-0067">ATP-binding</keyword>
<dbReference type="CDD" id="cd18795">
    <property type="entry name" value="SF2_C_Ski2"/>
    <property type="match status" value="1"/>
</dbReference>
<dbReference type="Gene3D" id="1.20.1500.20">
    <property type="match status" value="1"/>
</dbReference>
<dbReference type="EMBL" id="NCKV01003976">
    <property type="protein sequence ID" value="RWS25190.1"/>
    <property type="molecule type" value="Genomic_DNA"/>
</dbReference>
<dbReference type="SUPFAM" id="SSF52540">
    <property type="entry name" value="P-loop containing nucleoside triphosphate hydrolases"/>
    <property type="match status" value="1"/>
</dbReference>
<dbReference type="InterPro" id="IPR001650">
    <property type="entry name" value="Helicase_C-like"/>
</dbReference>
<dbReference type="VEuPathDB" id="VectorBase:LDEU006850"/>
<comment type="catalytic activity">
    <reaction evidence="5">
        <text>ATP + H2O = ADP + phosphate + H(+)</text>
        <dbReference type="Rhea" id="RHEA:13065"/>
        <dbReference type="ChEBI" id="CHEBI:15377"/>
        <dbReference type="ChEBI" id="CHEBI:15378"/>
        <dbReference type="ChEBI" id="CHEBI:30616"/>
        <dbReference type="ChEBI" id="CHEBI:43474"/>
        <dbReference type="ChEBI" id="CHEBI:456216"/>
        <dbReference type="EC" id="3.6.4.13"/>
    </reaction>
</comment>
<dbReference type="PANTHER" id="PTHR12131:SF1">
    <property type="entry name" value="ATP-DEPENDENT RNA HELICASE SUPV3L1, MITOCHONDRIAL-RELATED"/>
    <property type="match status" value="1"/>
</dbReference>
<feature type="domain" description="Helicase C-terminal" evidence="7">
    <location>
        <begin position="286"/>
        <end position="483"/>
    </location>
</feature>
<dbReference type="OrthoDB" id="64767at2759"/>
<dbReference type="GO" id="GO:0055087">
    <property type="term" value="C:Ski complex"/>
    <property type="evidence" value="ECO:0007669"/>
    <property type="project" value="TreeGrafter"/>
</dbReference>
<dbReference type="SMART" id="SM00490">
    <property type="entry name" value="HELICc"/>
    <property type="match status" value="1"/>
</dbReference>
<keyword evidence="9" id="KW-1185">Reference proteome</keyword>
<evidence type="ECO:0000256" key="3">
    <source>
        <dbReference type="ARBA" id="ARBA00022806"/>
    </source>
</evidence>
<dbReference type="FunFam" id="3.40.50.300:FF:000447">
    <property type="entry name" value="helicase SKI2W isoform X2"/>
    <property type="match status" value="1"/>
</dbReference>
<dbReference type="Pfam" id="PF00271">
    <property type="entry name" value="Helicase_C"/>
    <property type="match status" value="1"/>
</dbReference>
<dbReference type="GO" id="GO:0005524">
    <property type="term" value="F:ATP binding"/>
    <property type="evidence" value="ECO:0007669"/>
    <property type="project" value="UniProtKB-KW"/>
</dbReference>
<evidence type="ECO:0000256" key="1">
    <source>
        <dbReference type="ARBA" id="ARBA00022741"/>
    </source>
</evidence>
<evidence type="ECO:0000259" key="6">
    <source>
        <dbReference type="PROSITE" id="PS51192"/>
    </source>
</evidence>
<gene>
    <name evidence="8" type="ORF">B4U80_04866</name>
</gene>
<protein>
    <recommendedName>
        <fullName evidence="10">Helicase SKI2W-like protein</fullName>
    </recommendedName>
</protein>
<dbReference type="GO" id="GO:0003723">
    <property type="term" value="F:RNA binding"/>
    <property type="evidence" value="ECO:0007669"/>
    <property type="project" value="InterPro"/>
</dbReference>
<keyword evidence="1" id="KW-0547">Nucleotide-binding</keyword>
<keyword evidence="3" id="KW-0347">Helicase</keyword>
<dbReference type="GO" id="GO:0016787">
    <property type="term" value="F:hydrolase activity"/>
    <property type="evidence" value="ECO:0007669"/>
    <property type="project" value="UniProtKB-KW"/>
</dbReference>
<feature type="domain" description="Helicase ATP-binding" evidence="6">
    <location>
        <begin position="47"/>
        <end position="206"/>
    </location>
</feature>
<dbReference type="STRING" id="299467.A0A443SCG5"/>
<dbReference type="PANTHER" id="PTHR12131">
    <property type="entry name" value="ATP-DEPENDENT RNA AND DNA HELICASE"/>
    <property type="match status" value="1"/>
</dbReference>
<dbReference type="PROSITE" id="PS51194">
    <property type="entry name" value="HELICASE_CTER"/>
    <property type="match status" value="1"/>
</dbReference>
<dbReference type="InterPro" id="IPR016438">
    <property type="entry name" value="SKI2-like"/>
</dbReference>
<proteinExistence type="predicted"/>
<evidence type="ECO:0000256" key="5">
    <source>
        <dbReference type="ARBA" id="ARBA00047984"/>
    </source>
</evidence>
<dbReference type="InterPro" id="IPR011545">
    <property type="entry name" value="DEAD/DEAH_box_helicase_dom"/>
</dbReference>
<keyword evidence="2" id="KW-0378">Hydrolase</keyword>
<accession>A0A443SCG5</accession>
<dbReference type="PROSITE" id="PS51192">
    <property type="entry name" value="HELICASE_ATP_BIND_1"/>
    <property type="match status" value="1"/>
</dbReference>
<evidence type="ECO:0000256" key="4">
    <source>
        <dbReference type="ARBA" id="ARBA00022840"/>
    </source>
</evidence>
<dbReference type="SMART" id="SM00487">
    <property type="entry name" value="DEXDc"/>
    <property type="match status" value="1"/>
</dbReference>
<organism evidence="8 9">
    <name type="scientific">Leptotrombidium deliense</name>
    <dbReference type="NCBI Taxonomy" id="299467"/>
    <lineage>
        <taxon>Eukaryota</taxon>
        <taxon>Metazoa</taxon>
        <taxon>Ecdysozoa</taxon>
        <taxon>Arthropoda</taxon>
        <taxon>Chelicerata</taxon>
        <taxon>Arachnida</taxon>
        <taxon>Acari</taxon>
        <taxon>Acariformes</taxon>
        <taxon>Trombidiformes</taxon>
        <taxon>Prostigmata</taxon>
        <taxon>Anystina</taxon>
        <taxon>Parasitengona</taxon>
        <taxon>Trombiculoidea</taxon>
        <taxon>Trombiculidae</taxon>
        <taxon>Leptotrombidium</taxon>
    </lineage>
</organism>